<dbReference type="OrthoDB" id="9775135at2"/>
<reference evidence="8 10" key="3">
    <citation type="submission" date="2019-08" db="EMBL/GenBank/DDBJ databases">
        <authorList>
            <person name="Kuhnert P."/>
        </authorList>
    </citation>
    <scope>NUCLEOTIDE SEQUENCE [LARGE SCALE GENOMIC DNA]</scope>
    <source>
        <strain evidence="8 10">B36.5</strain>
    </source>
</reference>
<evidence type="ECO:0000256" key="4">
    <source>
        <dbReference type="ARBA" id="ARBA00022741"/>
    </source>
</evidence>
<keyword evidence="9" id="KW-1185">Reference proteome</keyword>
<dbReference type="InterPro" id="IPR003439">
    <property type="entry name" value="ABC_transporter-like_ATP-bd"/>
</dbReference>
<comment type="similarity">
    <text evidence="1">Belongs to the ABC transporter superfamily.</text>
</comment>
<dbReference type="PROSITE" id="PS50893">
    <property type="entry name" value="ABC_TRANSPORTER_2"/>
    <property type="match status" value="1"/>
</dbReference>
<dbReference type="PANTHER" id="PTHR42711">
    <property type="entry name" value="ABC TRANSPORTER ATP-BINDING PROTEIN"/>
    <property type="match status" value="1"/>
</dbReference>
<dbReference type="InterPro" id="IPR003593">
    <property type="entry name" value="AAA+_ATPase"/>
</dbReference>
<dbReference type="PANTHER" id="PTHR42711:SF5">
    <property type="entry name" value="ABC TRANSPORTER ATP-BINDING PROTEIN NATA"/>
    <property type="match status" value="1"/>
</dbReference>
<dbReference type="Gene3D" id="3.40.50.300">
    <property type="entry name" value="P-loop containing nucleotide triphosphate hydrolases"/>
    <property type="match status" value="1"/>
</dbReference>
<evidence type="ECO:0000256" key="5">
    <source>
        <dbReference type="ARBA" id="ARBA00022840"/>
    </source>
</evidence>
<dbReference type="InterPro" id="IPR027417">
    <property type="entry name" value="P-loop_NTPase"/>
</dbReference>
<keyword evidence="4" id="KW-0547">Nucleotide-binding</keyword>
<evidence type="ECO:0000256" key="3">
    <source>
        <dbReference type="ARBA" id="ARBA00022458"/>
    </source>
</evidence>
<evidence type="ECO:0000256" key="1">
    <source>
        <dbReference type="ARBA" id="ARBA00005417"/>
    </source>
</evidence>
<dbReference type="RefSeq" id="WP_044634662.1">
    <property type="nucleotide sequence ID" value="NZ_CDNC01000016.1"/>
</dbReference>
<dbReference type="Proteomes" id="UP000042527">
    <property type="component" value="Unassembled WGS sequence"/>
</dbReference>
<keyword evidence="2" id="KW-0813">Transport</keyword>
<dbReference type="GO" id="GO:0016887">
    <property type="term" value="F:ATP hydrolysis activity"/>
    <property type="evidence" value="ECO:0007669"/>
    <property type="project" value="InterPro"/>
</dbReference>
<accession>A0A0B7GTX4</accession>
<name>A0A0B7GTX4_TREPH</name>
<dbReference type="SMART" id="SM00382">
    <property type="entry name" value="AAA"/>
    <property type="match status" value="1"/>
</dbReference>
<dbReference type="InterPro" id="IPR050763">
    <property type="entry name" value="ABC_transporter_ATP-binding"/>
</dbReference>
<sequence>MEILRAENVTRFYGTKKRAIVGCKDISFSVQRGTVCGLLGLNGAGKSTLLNILSGYLLPSSGDAFINGFSVSDEPLQAKKHLGVLHEQIPLYADMTVQQFLLFTASIFSDDAEAIQESVERVIQYCALDEVQDRRIKGLSRGYKQRTGLAQALVHEPSLLILDEPTSGLDAMQVKDFHKKIRALPKETSVIISMHNLQEAERLCTYFVLLHKGSVLVQGSLDKIAERLTQDFPHLQKDIADASANGTLTAFAFEQYVQVSPKEFE</sequence>
<dbReference type="EMBL" id="CDNC01000016">
    <property type="protein sequence ID" value="CEM61938.1"/>
    <property type="molecule type" value="Genomic_DNA"/>
</dbReference>
<evidence type="ECO:0000313" key="9">
    <source>
        <dbReference type="Proteomes" id="UP000042527"/>
    </source>
</evidence>
<evidence type="ECO:0000256" key="2">
    <source>
        <dbReference type="ARBA" id="ARBA00022448"/>
    </source>
</evidence>
<feature type="domain" description="ABC transporter" evidence="6">
    <location>
        <begin position="4"/>
        <end position="237"/>
    </location>
</feature>
<protein>
    <submittedName>
        <fullName evidence="8">ABC transporter ATP-binding protein</fullName>
    </submittedName>
    <submittedName>
        <fullName evidence="7">ABC transporter, ATP-binding protein</fullName>
    </submittedName>
</protein>
<evidence type="ECO:0000313" key="10">
    <source>
        <dbReference type="Proteomes" id="UP000323594"/>
    </source>
</evidence>
<evidence type="ECO:0000259" key="6">
    <source>
        <dbReference type="PROSITE" id="PS50893"/>
    </source>
</evidence>
<dbReference type="AlphaFoldDB" id="A0A0B7GTX4"/>
<evidence type="ECO:0000313" key="7">
    <source>
        <dbReference type="EMBL" id="CEM61938.1"/>
    </source>
</evidence>
<dbReference type="SUPFAM" id="SSF52540">
    <property type="entry name" value="P-loop containing nucleoside triphosphate hydrolases"/>
    <property type="match status" value="1"/>
</dbReference>
<dbReference type="GO" id="GO:0005524">
    <property type="term" value="F:ATP binding"/>
    <property type="evidence" value="ECO:0007669"/>
    <property type="project" value="UniProtKB-KW"/>
</dbReference>
<proteinExistence type="inferred from homology"/>
<dbReference type="CDD" id="cd03230">
    <property type="entry name" value="ABC_DR_subfamily_A"/>
    <property type="match status" value="1"/>
</dbReference>
<evidence type="ECO:0000313" key="8">
    <source>
        <dbReference type="EMBL" id="QEJ96563.1"/>
    </source>
</evidence>
<reference evidence="9" key="1">
    <citation type="submission" date="2015-01" db="EMBL/GenBank/DDBJ databases">
        <authorList>
            <person name="Manzoor Shahid"/>
            <person name="Zubair Saima"/>
        </authorList>
    </citation>
    <scope>NUCLEOTIDE SEQUENCE [LARGE SCALE GENOMIC DNA]</scope>
    <source>
        <strain evidence="9">V1</strain>
    </source>
</reference>
<reference evidence="7" key="2">
    <citation type="submission" date="2015-01" db="EMBL/GenBank/DDBJ databases">
        <authorList>
            <person name="Xiang T."/>
            <person name="Song Y."/>
            <person name="Huang L."/>
            <person name="Wang B."/>
            <person name="Wu P."/>
        </authorList>
    </citation>
    <scope>NUCLEOTIDE SEQUENCE [LARGE SCALE GENOMIC DNA]</scope>
    <source>
        <strain evidence="7">V1</strain>
    </source>
</reference>
<gene>
    <name evidence="8" type="ORF">FUT82_00100</name>
    <name evidence="7" type="ORF">TPHV1_230015</name>
</gene>
<dbReference type="EMBL" id="CP042817">
    <property type="protein sequence ID" value="QEJ96563.1"/>
    <property type="molecule type" value="Genomic_DNA"/>
</dbReference>
<dbReference type="Proteomes" id="UP000323594">
    <property type="component" value="Chromosome"/>
</dbReference>
<organism evidence="7 9">
    <name type="scientific">Treponema phagedenis</name>
    <dbReference type="NCBI Taxonomy" id="162"/>
    <lineage>
        <taxon>Bacteria</taxon>
        <taxon>Pseudomonadati</taxon>
        <taxon>Spirochaetota</taxon>
        <taxon>Spirochaetia</taxon>
        <taxon>Spirochaetales</taxon>
        <taxon>Treponemataceae</taxon>
        <taxon>Treponema</taxon>
    </lineage>
</organism>
<keyword evidence="3" id="KW-0536">Nodulation</keyword>
<dbReference type="Pfam" id="PF00005">
    <property type="entry name" value="ABC_tran"/>
    <property type="match status" value="1"/>
</dbReference>
<keyword evidence="5 7" id="KW-0067">ATP-binding</keyword>